<sequence>MAKRQPRTNIKISGKVPERERARSEERFNARQSRQGWYQSSRPMENRAERGDYNYTRNYDRQHYGHNRRPPYWSSNYGPRRSCELSWGNNASGFNRSSRFYDPSHIYINASCNNPYTSTRLPIMQAKINSIEGSCLRDTGSNVHAI</sequence>
<evidence type="ECO:0000313" key="3">
    <source>
        <dbReference type="Proteomes" id="UP000735302"/>
    </source>
</evidence>
<feature type="region of interest" description="Disordered" evidence="1">
    <location>
        <begin position="1"/>
        <end position="75"/>
    </location>
</feature>
<proteinExistence type="predicted"/>
<feature type="compositionally biased region" description="Polar residues" evidence="1">
    <location>
        <begin position="30"/>
        <end position="43"/>
    </location>
</feature>
<dbReference type="AlphaFoldDB" id="A0AAV3ZJ57"/>
<gene>
    <name evidence="2" type="ORF">PoB_002093400</name>
</gene>
<dbReference type="Proteomes" id="UP000735302">
    <property type="component" value="Unassembled WGS sequence"/>
</dbReference>
<keyword evidence="3" id="KW-1185">Reference proteome</keyword>
<feature type="compositionally biased region" description="Basic and acidic residues" evidence="1">
    <location>
        <begin position="44"/>
        <end position="63"/>
    </location>
</feature>
<evidence type="ECO:0000313" key="2">
    <source>
        <dbReference type="EMBL" id="GFN94428.1"/>
    </source>
</evidence>
<name>A0AAV3ZJ57_9GAST</name>
<reference evidence="2 3" key="1">
    <citation type="journal article" date="2021" name="Elife">
        <title>Chloroplast acquisition without the gene transfer in kleptoplastic sea slugs, Plakobranchus ocellatus.</title>
        <authorList>
            <person name="Maeda T."/>
            <person name="Takahashi S."/>
            <person name="Yoshida T."/>
            <person name="Shimamura S."/>
            <person name="Takaki Y."/>
            <person name="Nagai Y."/>
            <person name="Toyoda A."/>
            <person name="Suzuki Y."/>
            <person name="Arimoto A."/>
            <person name="Ishii H."/>
            <person name="Satoh N."/>
            <person name="Nishiyama T."/>
            <person name="Hasebe M."/>
            <person name="Maruyama T."/>
            <person name="Minagawa J."/>
            <person name="Obokata J."/>
            <person name="Shigenobu S."/>
        </authorList>
    </citation>
    <scope>NUCLEOTIDE SEQUENCE [LARGE SCALE GENOMIC DNA]</scope>
</reference>
<comment type="caution">
    <text evidence="2">The sequence shown here is derived from an EMBL/GenBank/DDBJ whole genome shotgun (WGS) entry which is preliminary data.</text>
</comment>
<accession>A0AAV3ZJ57</accession>
<organism evidence="2 3">
    <name type="scientific">Plakobranchus ocellatus</name>
    <dbReference type="NCBI Taxonomy" id="259542"/>
    <lineage>
        <taxon>Eukaryota</taxon>
        <taxon>Metazoa</taxon>
        <taxon>Spiralia</taxon>
        <taxon>Lophotrochozoa</taxon>
        <taxon>Mollusca</taxon>
        <taxon>Gastropoda</taxon>
        <taxon>Heterobranchia</taxon>
        <taxon>Euthyneura</taxon>
        <taxon>Panpulmonata</taxon>
        <taxon>Sacoglossa</taxon>
        <taxon>Placobranchoidea</taxon>
        <taxon>Plakobranchidae</taxon>
        <taxon>Plakobranchus</taxon>
    </lineage>
</organism>
<feature type="compositionally biased region" description="Basic and acidic residues" evidence="1">
    <location>
        <begin position="16"/>
        <end position="29"/>
    </location>
</feature>
<dbReference type="EMBL" id="BLXT01002455">
    <property type="protein sequence ID" value="GFN94428.1"/>
    <property type="molecule type" value="Genomic_DNA"/>
</dbReference>
<protein>
    <submittedName>
        <fullName evidence="2">Uncharacterized protein</fullName>
    </submittedName>
</protein>
<evidence type="ECO:0000256" key="1">
    <source>
        <dbReference type="SAM" id="MobiDB-lite"/>
    </source>
</evidence>